<dbReference type="PANTHER" id="PTHR36842:SF1">
    <property type="entry name" value="PROTEIN TOLB"/>
    <property type="match status" value="1"/>
</dbReference>
<dbReference type="KEGG" id="spac:B1H29_10980"/>
<sequence length="416" mass="44793">MVLAAATVATAAPSASAASKRGDTVRISVSADGREVAYGGRSPSLSADGRFAVFESSSPGLVPEDTDQKTDVFLRDLRRGTIERISVRDDGGAYEHSSFAARISPDGRYVTYTAGTGSYADGTYFSGVYLHDRVKHRTELVSLTDDERAVPQPYGTAQVSRGGRYVAFLAEFRDTGDTGDGVRNGLYLRDRRLGTTRLISRATPPTAGGSEWTVGYHFTMSADAGRLAYGLERGRAGYVVHVHDRRTGRTEAFDEAAGTRRPPTFSGDGRHMAFVSFEADLVPGDTNATSDVFVRDLRTGTTERVSLAADGGQLDDRSGPPVISEDGRRVVFSSAGTGLVPGGTEKTQLYVRDLRTDVNRQVTVALHPDDVGYGVYAWQEAAPSRDGRTVAFETHAGNLVPGDTNRSSDVFVRRMR</sequence>
<proteinExistence type="inferred from homology"/>
<evidence type="ECO:0000313" key="4">
    <source>
        <dbReference type="Proteomes" id="UP000189443"/>
    </source>
</evidence>
<dbReference type="Proteomes" id="UP000189443">
    <property type="component" value="Chromosome"/>
</dbReference>
<gene>
    <name evidence="3" type="ORF">B1H29_10980</name>
</gene>
<evidence type="ECO:0000256" key="2">
    <source>
        <dbReference type="SAM" id="SignalP"/>
    </source>
</evidence>
<dbReference type="Gene3D" id="2.120.10.30">
    <property type="entry name" value="TolB, C-terminal domain"/>
    <property type="match status" value="2"/>
</dbReference>
<accession>A0A1S6J6M9</accession>
<feature type="signal peptide" evidence="2">
    <location>
        <begin position="1"/>
        <end position="17"/>
    </location>
</feature>
<dbReference type="InterPro" id="IPR011042">
    <property type="entry name" value="6-blade_b-propeller_TolB-like"/>
</dbReference>
<comment type="similarity">
    <text evidence="1">Belongs to the TolB family.</text>
</comment>
<dbReference type="PANTHER" id="PTHR36842">
    <property type="entry name" value="PROTEIN TOLB HOMOLOG"/>
    <property type="match status" value="1"/>
</dbReference>
<protein>
    <recommendedName>
        <fullName evidence="5">WD40 domain-containing protein</fullName>
    </recommendedName>
</protein>
<evidence type="ECO:0000313" key="3">
    <source>
        <dbReference type="EMBL" id="AQS67380.1"/>
    </source>
</evidence>
<feature type="chain" id="PRO_5010542406" description="WD40 domain-containing protein" evidence="2">
    <location>
        <begin position="18"/>
        <end position="416"/>
    </location>
</feature>
<organism evidence="3 4">
    <name type="scientific">Streptomyces pactum</name>
    <dbReference type="NCBI Taxonomy" id="68249"/>
    <lineage>
        <taxon>Bacteria</taxon>
        <taxon>Bacillati</taxon>
        <taxon>Actinomycetota</taxon>
        <taxon>Actinomycetes</taxon>
        <taxon>Kitasatosporales</taxon>
        <taxon>Streptomycetaceae</taxon>
        <taxon>Streptomyces</taxon>
    </lineage>
</organism>
<dbReference type="InterPro" id="IPR011659">
    <property type="entry name" value="WD40"/>
</dbReference>
<evidence type="ECO:0008006" key="5">
    <source>
        <dbReference type="Google" id="ProtNLM"/>
    </source>
</evidence>
<evidence type="ECO:0000256" key="1">
    <source>
        <dbReference type="ARBA" id="ARBA00009820"/>
    </source>
</evidence>
<dbReference type="Pfam" id="PF07676">
    <property type="entry name" value="PD40"/>
    <property type="match status" value="1"/>
</dbReference>
<keyword evidence="2" id="KW-0732">Signal</keyword>
<dbReference type="AlphaFoldDB" id="A0A1S6J6M9"/>
<reference evidence="3 4" key="1">
    <citation type="submission" date="2017-02" db="EMBL/GenBank/DDBJ databases">
        <title>Streptomyces pactum ACT12 Genome sequencing and assembly.</title>
        <authorList>
            <person name="Xue Q."/>
            <person name="Yan X."/>
            <person name="Jia L."/>
            <person name="Yan H."/>
        </authorList>
    </citation>
    <scope>NUCLEOTIDE SEQUENCE [LARGE SCALE GENOMIC DNA]</scope>
    <source>
        <strain evidence="3 4">ACT12</strain>
    </source>
</reference>
<keyword evidence="4" id="KW-1185">Reference proteome</keyword>
<name>A0A1S6J6M9_9ACTN</name>
<dbReference type="SUPFAM" id="SSF82171">
    <property type="entry name" value="DPP6 N-terminal domain-like"/>
    <property type="match status" value="1"/>
</dbReference>
<dbReference type="EMBL" id="CP019724">
    <property type="protein sequence ID" value="AQS67380.1"/>
    <property type="molecule type" value="Genomic_DNA"/>
</dbReference>